<dbReference type="EMBL" id="BX248583">
    <property type="protein sequence ID" value="CAD83283.1"/>
    <property type="molecule type" value="Genomic_DNA"/>
</dbReference>
<proteinExistence type="inferred from homology"/>
<dbReference type="KEGG" id="bfl:Bfl608"/>
<evidence type="ECO:0000256" key="2">
    <source>
        <dbReference type="ARBA" id="ARBA00022679"/>
    </source>
</evidence>
<dbReference type="GO" id="GO:0008713">
    <property type="term" value="F:ADP-heptose-lipopolysaccharide heptosyltransferase activity"/>
    <property type="evidence" value="ECO:0007669"/>
    <property type="project" value="UniProtKB-EC"/>
</dbReference>
<organism evidence="6 7">
    <name type="scientific">Blochmanniella floridana</name>
    <dbReference type="NCBI Taxonomy" id="203907"/>
    <lineage>
        <taxon>Bacteria</taxon>
        <taxon>Pseudomonadati</taxon>
        <taxon>Pseudomonadota</taxon>
        <taxon>Gammaproteobacteria</taxon>
        <taxon>Enterobacterales</taxon>
        <taxon>Enterobacteriaceae</taxon>
        <taxon>ant endosymbionts</taxon>
        <taxon>Candidatus Blochmanniella</taxon>
    </lineage>
</organism>
<dbReference type="GO" id="GO:0009244">
    <property type="term" value="P:lipopolysaccharide core region biosynthetic process"/>
    <property type="evidence" value="ECO:0007669"/>
    <property type="project" value="TreeGrafter"/>
</dbReference>
<dbReference type="OrthoDB" id="9797795at2"/>
<gene>
    <name evidence="6" type="primary">rfaF</name>
    <name evidence="6" type="ordered locus">Bfl608</name>
</gene>
<dbReference type="PANTHER" id="PTHR30160:SF7">
    <property type="entry name" value="ADP-HEPTOSE--LPS HEPTOSYLTRANSFERASE 2"/>
    <property type="match status" value="1"/>
</dbReference>
<dbReference type="Proteomes" id="UP000002192">
    <property type="component" value="Chromosome"/>
</dbReference>
<evidence type="ECO:0000256" key="1">
    <source>
        <dbReference type="ARBA" id="ARBA00022676"/>
    </source>
</evidence>
<dbReference type="HOGENOM" id="CLU_038371_7_0_6"/>
<evidence type="ECO:0000256" key="3">
    <source>
        <dbReference type="ARBA" id="ARBA00043995"/>
    </source>
</evidence>
<sequence>MKILVVSPSWIGDTVISHSLYRLLFKKYQSQVKIDVITSIRCEPIIKRMIEINKIFYVPYKHRVLNLTQCYKLANLLRTENYTQAIILPNSLKSALVPFLAKIPVRTGWRGEMRYGFINDLRILNKSFFPAIIHRYSALAYNKHSIQNFSDLPSPLPLPQLCIQKEEILNVSIKFNLHTKKKIIGLCPGSSKGLFRNWPHYHFVNLAIRLIYYGYHIVILGSNENYLLINDFIEKSKLKKLVQYYDNLLGCTSLDEAVLIIALCSAIVSNDSGLMHVACALHKPVVGLYGITDSCCTPPLFYKSKIIQGNAFKNKIMFSRMKIKKSLYNYHSSLINISVNQVFEVLKELLR</sequence>
<protein>
    <recommendedName>
        <fullName evidence="4">lipopolysaccharide heptosyltransferase II</fullName>
        <ecNumber evidence="4">2.4.99.24</ecNumber>
    </recommendedName>
</protein>
<dbReference type="CAZy" id="GT9">
    <property type="family name" value="Glycosyltransferase Family 9"/>
</dbReference>
<accession>Q7VRK5</accession>
<comment type="similarity">
    <text evidence="3">Belongs to the glycosyltransferase 9 family.</text>
</comment>
<dbReference type="EC" id="2.4.99.24" evidence="4"/>
<comment type="catalytic activity">
    <reaction evidence="5">
        <text>an L-alpha-D-Hep-(1-&gt;5)-[alpha-Kdo-(2-&gt;4)]-alpha-Kdo-(2-&gt;6)-lipid A + ADP-L-glycero-beta-D-manno-heptose = an L-alpha-D-Hep-(1-&gt;3)-L-alpha-D-Hep-(1-&gt;5)-[alpha-Kdo-(2-&gt;4)]-alpha-Kdo-(2-&gt;6)-lipid A + ADP + H(+)</text>
        <dbReference type="Rhea" id="RHEA:74071"/>
        <dbReference type="ChEBI" id="CHEBI:15378"/>
        <dbReference type="ChEBI" id="CHEBI:61506"/>
        <dbReference type="ChEBI" id="CHEBI:193068"/>
        <dbReference type="ChEBI" id="CHEBI:193069"/>
        <dbReference type="ChEBI" id="CHEBI:456216"/>
        <dbReference type="EC" id="2.4.99.24"/>
    </reaction>
</comment>
<name>Q7VRK5_BLOFL</name>
<dbReference type="InterPro" id="IPR011910">
    <property type="entry name" value="RfaF"/>
</dbReference>
<evidence type="ECO:0000256" key="5">
    <source>
        <dbReference type="ARBA" id="ARBA00047503"/>
    </source>
</evidence>
<dbReference type="Gene3D" id="3.40.50.2000">
    <property type="entry name" value="Glycogen Phosphorylase B"/>
    <property type="match status" value="2"/>
</dbReference>
<dbReference type="InterPro" id="IPR051199">
    <property type="entry name" value="LPS_LOS_Heptosyltrfase"/>
</dbReference>
<reference evidence="6 7" key="1">
    <citation type="journal article" date="2003" name="Proc. Natl. Acad. Sci. U.S.A.">
        <title>The genome sequence of Blochmannia floridanus: comparative analysis of reduced genomes.</title>
        <authorList>
            <person name="Gil R."/>
            <person name="Silva F.J."/>
            <person name="Zientz E."/>
            <person name="Delmotte F."/>
            <person name="Gonzalez-Candelas F."/>
            <person name="Latorre A."/>
            <person name="Rausell C."/>
            <person name="Kramerbeek J."/>
            <person name="Gadau J."/>
            <person name="Hoelldobler B."/>
            <person name="van Ham R.C.H.J."/>
            <person name="Gross R."/>
            <person name="Moya A."/>
        </authorList>
    </citation>
    <scope>NUCLEOTIDE SEQUENCE [LARGE SCALE GENOMIC DNA]</scope>
</reference>
<evidence type="ECO:0000313" key="7">
    <source>
        <dbReference type="Proteomes" id="UP000002192"/>
    </source>
</evidence>
<evidence type="ECO:0000256" key="4">
    <source>
        <dbReference type="ARBA" id="ARBA00044042"/>
    </source>
</evidence>
<dbReference type="Pfam" id="PF01075">
    <property type="entry name" value="Glyco_transf_9"/>
    <property type="match status" value="1"/>
</dbReference>
<dbReference type="GO" id="GO:0005829">
    <property type="term" value="C:cytosol"/>
    <property type="evidence" value="ECO:0007669"/>
    <property type="project" value="TreeGrafter"/>
</dbReference>
<keyword evidence="1 6" id="KW-0328">Glycosyltransferase</keyword>
<dbReference type="eggNOG" id="COG0859">
    <property type="taxonomic scope" value="Bacteria"/>
</dbReference>
<dbReference type="AlphaFoldDB" id="Q7VRK5"/>
<keyword evidence="2 6" id="KW-0808">Transferase</keyword>
<keyword evidence="7" id="KW-1185">Reference proteome</keyword>
<dbReference type="SUPFAM" id="SSF53756">
    <property type="entry name" value="UDP-Glycosyltransferase/glycogen phosphorylase"/>
    <property type="match status" value="1"/>
</dbReference>
<dbReference type="NCBIfam" id="TIGR02195">
    <property type="entry name" value="heptsyl_trn_II"/>
    <property type="match status" value="1"/>
</dbReference>
<dbReference type="InterPro" id="IPR002201">
    <property type="entry name" value="Glyco_trans_9"/>
</dbReference>
<evidence type="ECO:0000313" key="6">
    <source>
        <dbReference type="EMBL" id="CAD83283.1"/>
    </source>
</evidence>
<dbReference type="STRING" id="203907.Bfl608"/>
<dbReference type="CDD" id="cd03789">
    <property type="entry name" value="GT9_LPS_heptosyltransferase"/>
    <property type="match status" value="1"/>
</dbReference>
<dbReference type="PANTHER" id="PTHR30160">
    <property type="entry name" value="TETRAACYLDISACCHARIDE 4'-KINASE-RELATED"/>
    <property type="match status" value="1"/>
</dbReference>